<proteinExistence type="predicted"/>
<dbReference type="EMBL" id="QLII01000001">
    <property type="protein sequence ID" value="RAI73249.1"/>
    <property type="molecule type" value="Genomic_DNA"/>
</dbReference>
<evidence type="ECO:0000313" key="1">
    <source>
        <dbReference type="EMBL" id="RAI73249.1"/>
    </source>
</evidence>
<sequence>MLAARQDPLTGISYCTKLEMKKILSGKRCNLSHAIGDLITAGLVAKGKSLNTYFINPKAFRPISIDF</sequence>
<dbReference type="AlphaFoldDB" id="A0A327NG59"/>
<dbReference type="RefSeq" id="WP_111340131.1">
    <property type="nucleotide sequence ID" value="NZ_QLII01000001.1"/>
</dbReference>
<gene>
    <name evidence="1" type="ORF">HMF3257_00315</name>
</gene>
<accession>A0A327NG59</accession>
<protein>
    <submittedName>
        <fullName evidence="1">Uncharacterized protein</fullName>
    </submittedName>
</protein>
<keyword evidence="2" id="KW-1185">Reference proteome</keyword>
<reference evidence="1 2" key="1">
    <citation type="submission" date="2018-06" db="EMBL/GenBank/DDBJ databases">
        <title>Spirosoma sp. HMF3257 Genome sequencing and assembly.</title>
        <authorList>
            <person name="Kang H."/>
            <person name="Cha I."/>
            <person name="Kim H."/>
            <person name="Kang J."/>
            <person name="Joh K."/>
        </authorList>
    </citation>
    <scope>NUCLEOTIDE SEQUENCE [LARGE SCALE GENOMIC DNA]</scope>
    <source>
        <strain evidence="1 2">HMF3257</strain>
    </source>
</reference>
<name>A0A327NG59_9BACT</name>
<evidence type="ECO:0000313" key="2">
    <source>
        <dbReference type="Proteomes" id="UP000249016"/>
    </source>
</evidence>
<organism evidence="1 2">
    <name type="scientific">Spirosoma telluris</name>
    <dbReference type="NCBI Taxonomy" id="2183553"/>
    <lineage>
        <taxon>Bacteria</taxon>
        <taxon>Pseudomonadati</taxon>
        <taxon>Bacteroidota</taxon>
        <taxon>Cytophagia</taxon>
        <taxon>Cytophagales</taxon>
        <taxon>Cytophagaceae</taxon>
        <taxon>Spirosoma</taxon>
    </lineage>
</organism>
<dbReference type="OrthoDB" id="9931356at2"/>
<dbReference type="Proteomes" id="UP000249016">
    <property type="component" value="Unassembled WGS sequence"/>
</dbReference>
<comment type="caution">
    <text evidence="1">The sequence shown here is derived from an EMBL/GenBank/DDBJ whole genome shotgun (WGS) entry which is preliminary data.</text>
</comment>